<feature type="transmembrane region" description="Helical" evidence="1">
    <location>
        <begin position="148"/>
        <end position="167"/>
    </location>
</feature>
<evidence type="ECO:0000313" key="2">
    <source>
        <dbReference type="EMBL" id="MBE1582385.1"/>
    </source>
</evidence>
<reference evidence="2 3" key="1">
    <citation type="submission" date="2020-10" db="EMBL/GenBank/DDBJ databases">
        <title>Sequencing the genomes of 1000 actinobacteria strains.</title>
        <authorList>
            <person name="Klenk H.-P."/>
        </authorList>
    </citation>
    <scope>NUCLEOTIDE SEQUENCE [LARGE SCALE GENOMIC DNA]</scope>
    <source>
        <strain evidence="2 3">DSM 43173</strain>
    </source>
</reference>
<feature type="transmembrane region" description="Helical" evidence="1">
    <location>
        <begin position="55"/>
        <end position="73"/>
    </location>
</feature>
<dbReference type="EMBL" id="JADBEK010000001">
    <property type="protein sequence ID" value="MBE1582385.1"/>
    <property type="molecule type" value="Genomic_DNA"/>
</dbReference>
<name>A0ABR9LQ15_9ACTN</name>
<feature type="transmembrane region" description="Helical" evidence="1">
    <location>
        <begin position="173"/>
        <end position="192"/>
    </location>
</feature>
<protein>
    <submittedName>
        <fullName evidence="2">Uncharacterized protein</fullName>
    </submittedName>
</protein>
<feature type="transmembrane region" description="Helical" evidence="1">
    <location>
        <begin position="204"/>
        <end position="224"/>
    </location>
</feature>
<comment type="caution">
    <text evidence="2">The sequence shown here is derived from an EMBL/GenBank/DDBJ whole genome shotgun (WGS) entry which is preliminary data.</text>
</comment>
<keyword evidence="1" id="KW-1133">Transmembrane helix</keyword>
<feature type="transmembrane region" description="Helical" evidence="1">
    <location>
        <begin position="12"/>
        <end position="35"/>
    </location>
</feature>
<feature type="transmembrane region" description="Helical" evidence="1">
    <location>
        <begin position="94"/>
        <end position="111"/>
    </location>
</feature>
<evidence type="ECO:0000256" key="1">
    <source>
        <dbReference type="SAM" id="Phobius"/>
    </source>
</evidence>
<organism evidence="2 3">
    <name type="scientific">Nonomuraea angiospora</name>
    <dbReference type="NCBI Taxonomy" id="46172"/>
    <lineage>
        <taxon>Bacteria</taxon>
        <taxon>Bacillati</taxon>
        <taxon>Actinomycetota</taxon>
        <taxon>Actinomycetes</taxon>
        <taxon>Streptosporangiales</taxon>
        <taxon>Streptosporangiaceae</taxon>
        <taxon>Nonomuraea</taxon>
    </lineage>
</organism>
<keyword evidence="1" id="KW-0812">Transmembrane</keyword>
<feature type="transmembrane region" description="Helical" evidence="1">
    <location>
        <begin position="117"/>
        <end position="136"/>
    </location>
</feature>
<dbReference type="Proteomes" id="UP000633509">
    <property type="component" value="Unassembled WGS sequence"/>
</dbReference>
<proteinExistence type="predicted"/>
<evidence type="ECO:0000313" key="3">
    <source>
        <dbReference type="Proteomes" id="UP000633509"/>
    </source>
</evidence>
<gene>
    <name evidence="2" type="ORF">H4W80_000643</name>
</gene>
<keyword evidence="1" id="KW-0472">Membrane</keyword>
<accession>A0ABR9LQ15</accession>
<keyword evidence="3" id="KW-1185">Reference proteome</keyword>
<sequence length="273" mass="28820">MISRYRLGLPALLLTGLYLGALAVAAVIALTFGGLGMLWRLTLFTPVDESTPATWPNVLVMLAAGLPSAWGLWQCLRGPLAGPPPEQDRAVRRLRIALYVAAAYALISPLMPGGVWTAMLGVVSMVSLVVLFPPVLGSSLRHAGHVRIVGFLGYGGIVAYFVLGLAGLRMPNWLSLIFAGAGLLWTILILRAQRGDGRWARSTVRYGIASLVFSFVSPLVAAGLGHMGTVYADATSAFSVLFTIWLARSAHELAGPSQSAATVADEVPAPQTS</sequence>
<dbReference type="RefSeq" id="WP_192783673.1">
    <property type="nucleotide sequence ID" value="NZ_JADBEK010000001.1"/>
</dbReference>